<feature type="transmembrane region" description="Helical" evidence="7">
    <location>
        <begin position="249"/>
        <end position="271"/>
    </location>
</feature>
<feature type="transmembrane region" description="Helical" evidence="7">
    <location>
        <begin position="74"/>
        <end position="95"/>
    </location>
</feature>
<dbReference type="Pfam" id="PF00771">
    <property type="entry name" value="FHIPEP"/>
    <property type="match status" value="1"/>
</dbReference>
<gene>
    <name evidence="7" type="primary">flhA</name>
    <name evidence="8" type="ORF">AAV32_11410</name>
    <name evidence="9" type="ORF">EV679_2220</name>
</gene>
<dbReference type="InterPro" id="IPR006301">
    <property type="entry name" value="FlhA"/>
</dbReference>
<dbReference type="InterPro" id="IPR042194">
    <property type="entry name" value="FHIPEP_1"/>
</dbReference>
<evidence type="ECO:0000256" key="6">
    <source>
        <dbReference type="ARBA" id="ARBA00023136"/>
    </source>
</evidence>
<comment type="caution">
    <text evidence="8">The sequence shown here is derived from an EMBL/GenBank/DDBJ whole genome shotgun (WGS) entry which is preliminary data.</text>
</comment>
<feature type="transmembrane region" description="Helical" evidence="7">
    <location>
        <begin position="283"/>
        <end position="303"/>
    </location>
</feature>
<dbReference type="InterPro" id="IPR042193">
    <property type="entry name" value="FHIPEP_3"/>
</dbReference>
<dbReference type="PANTHER" id="PTHR30161:SF1">
    <property type="entry name" value="FLAGELLAR BIOSYNTHESIS PROTEIN FLHA-RELATED"/>
    <property type="match status" value="1"/>
</dbReference>
<protein>
    <recommendedName>
        <fullName evidence="7">Flagellar biosynthesis protein FlhA</fullName>
    </recommendedName>
</protein>
<dbReference type="GO" id="GO:0044780">
    <property type="term" value="P:bacterial-type flagellum assembly"/>
    <property type="evidence" value="ECO:0007669"/>
    <property type="project" value="InterPro"/>
</dbReference>
<dbReference type="Proteomes" id="UP000292039">
    <property type="component" value="Unassembled WGS sequence"/>
</dbReference>
<dbReference type="PATRIC" id="fig|206506.3.peg.2432"/>
<dbReference type="RefSeq" id="WP_068371917.1">
    <property type="nucleotide sequence ID" value="NZ_CBCSEB010000011.1"/>
</dbReference>
<evidence type="ECO:0000256" key="5">
    <source>
        <dbReference type="ARBA" id="ARBA00022989"/>
    </source>
</evidence>
<feature type="transmembrane region" description="Helical" evidence="7">
    <location>
        <begin position="208"/>
        <end position="229"/>
    </location>
</feature>
<sequence>MNAGLLNHLRRLNGGNPRLLVGPILIMFVLGMLVLPLPPLLLDLLFTFNIALAIIIMLVVMFTEKPLDFAAFPAVLLFATLFRLSLNVASTRVVLLHGHTGQDAAGKVIEAFGQFLVGGNFAVGLVVFIILVIINFMVITKGAGRIAEVGARFTLDAMPGKQMAIDADLNAGLIGEEEARRRRGAVAQEAEFYGAMDGASKFVRGDAVAGLLIMVISIVGGLIVGVAQHDMSFGDAGRVYTLLTVGDGLVSQIPALVISTASGVVVSRVVTGEDIGQQVTSQLFANPNVMFLAAGVLTLIGLIPNMPHLVFLSLAAVMGASGWAQMQRQSRAAQQEQAARAPAAAAAQEADMEASWDDVSLVDPLGLEVGYRLIPLVDHVQGGELLLRIRSLRKKFAQEVGFLPPVVHIRDNLELQPGEYRILLSGVEIGRGSAMPDRWLAIDPGGLDSAAIEGIPTTDPAFGLPAFWIDLAQRERAQAAGYTVVDPGTVIATHINHLLHRHGAALLGSQEVQELLDRINREAPKLAGDLVPKVVSLNLLRQVLQGLLEEEVPIRDMRTILDTLAEWVPRLAAQPGGADAGTLLAHVRQALGRMLVQQWFGNTTDLRVIGLESRLERVLTQALSTSGALEPGLADTLLREAQQAVVRQEDNGDAPVLLVSSALRASLSRFLRSHIPQIVVLANNEIPGDHRVQVTSLIGNAA</sequence>
<dbReference type="GO" id="GO:0009306">
    <property type="term" value="P:protein secretion"/>
    <property type="evidence" value="ECO:0007669"/>
    <property type="project" value="InterPro"/>
</dbReference>
<dbReference type="AlphaFoldDB" id="A0A171KRC9"/>
<evidence type="ECO:0000313" key="10">
    <source>
        <dbReference type="Proteomes" id="UP000078084"/>
    </source>
</evidence>
<keyword evidence="7" id="KW-1006">Bacterial flagellum protein export</keyword>
<evidence type="ECO:0000256" key="2">
    <source>
        <dbReference type="ARBA" id="ARBA00008835"/>
    </source>
</evidence>
<dbReference type="InterPro" id="IPR042196">
    <property type="entry name" value="FHIPEP_4"/>
</dbReference>
<comment type="function">
    <text evidence="7">Required for formation of the rod structure of the flagellar apparatus. Together with FliI and FliH, may constitute the export apparatus of flagellin.</text>
</comment>
<evidence type="ECO:0000313" key="9">
    <source>
        <dbReference type="EMBL" id="RZS69616.1"/>
    </source>
</evidence>
<keyword evidence="8" id="KW-0282">Flagellum</keyword>
<evidence type="ECO:0000256" key="4">
    <source>
        <dbReference type="ARBA" id="ARBA00022692"/>
    </source>
</evidence>
<feature type="transmembrane region" description="Helical" evidence="7">
    <location>
        <begin position="44"/>
        <end position="62"/>
    </location>
</feature>
<evidence type="ECO:0000256" key="7">
    <source>
        <dbReference type="RuleBase" id="RU364093"/>
    </source>
</evidence>
<keyword evidence="4 7" id="KW-0812">Transmembrane</keyword>
<dbReference type="NCBIfam" id="TIGR01398">
    <property type="entry name" value="FlhA"/>
    <property type="match status" value="1"/>
</dbReference>
<dbReference type="PRINTS" id="PR00949">
    <property type="entry name" value="TYPE3IMAPROT"/>
</dbReference>
<dbReference type="Gene3D" id="3.40.30.60">
    <property type="entry name" value="FHIPEP family, domain 1"/>
    <property type="match status" value="1"/>
</dbReference>
<feature type="transmembrane region" description="Helical" evidence="7">
    <location>
        <begin position="115"/>
        <end position="138"/>
    </location>
</feature>
<reference evidence="9 11" key="2">
    <citation type="submission" date="2019-02" db="EMBL/GenBank/DDBJ databases">
        <title>Genomic Encyclopedia of Type Strains, Phase IV (KMG-IV): sequencing the most valuable type-strain genomes for metagenomic binning, comparative biology and taxonomic classification.</title>
        <authorList>
            <person name="Goeker M."/>
        </authorList>
    </citation>
    <scope>NUCLEOTIDE SEQUENCE [LARGE SCALE GENOMIC DNA]</scope>
    <source>
        <strain evidence="9 11">DSM 16618</strain>
    </source>
</reference>
<dbReference type="InterPro" id="IPR001712">
    <property type="entry name" value="T3SS_FHIPEP"/>
</dbReference>
<feature type="transmembrane region" description="Helical" evidence="7">
    <location>
        <begin position="20"/>
        <end position="38"/>
    </location>
</feature>
<dbReference type="EMBL" id="LBNE01000007">
    <property type="protein sequence ID" value="KKO71446.1"/>
    <property type="molecule type" value="Genomic_DNA"/>
</dbReference>
<evidence type="ECO:0000256" key="1">
    <source>
        <dbReference type="ARBA" id="ARBA00004651"/>
    </source>
</evidence>
<keyword evidence="3 7" id="KW-1003">Cell membrane</keyword>
<keyword evidence="8" id="KW-0969">Cilium</keyword>
<organism evidence="8 10">
    <name type="scientific">Kerstersia gyiorum</name>
    <dbReference type="NCBI Taxonomy" id="206506"/>
    <lineage>
        <taxon>Bacteria</taxon>
        <taxon>Pseudomonadati</taxon>
        <taxon>Pseudomonadota</taxon>
        <taxon>Betaproteobacteria</taxon>
        <taxon>Burkholderiales</taxon>
        <taxon>Alcaligenaceae</taxon>
        <taxon>Kerstersia</taxon>
    </lineage>
</organism>
<keyword evidence="7" id="KW-0653">Protein transport</keyword>
<dbReference type="PROSITE" id="PS00994">
    <property type="entry name" value="FHIPEP"/>
    <property type="match status" value="1"/>
</dbReference>
<comment type="similarity">
    <text evidence="2 7">Belongs to the FHIPEP (flagella/HR/invasion proteins export pore) family.</text>
</comment>
<dbReference type="EMBL" id="SGWZ01000003">
    <property type="protein sequence ID" value="RZS69616.1"/>
    <property type="molecule type" value="Genomic_DNA"/>
</dbReference>
<keyword evidence="8" id="KW-0966">Cell projection</keyword>
<keyword evidence="7" id="KW-1005">Bacterial flagellum biogenesis</keyword>
<evidence type="ECO:0000313" key="8">
    <source>
        <dbReference type="EMBL" id="KKO71446.1"/>
    </source>
</evidence>
<accession>A0A171KRC9</accession>
<dbReference type="PIRSF" id="PIRSF005419">
    <property type="entry name" value="FlhA"/>
    <property type="match status" value="1"/>
</dbReference>
<dbReference type="PANTHER" id="PTHR30161">
    <property type="entry name" value="FLAGELLAR EXPORT PROTEIN, MEMBRANE FLHA SUBUNIT-RELATED"/>
    <property type="match status" value="1"/>
</dbReference>
<keyword evidence="7" id="KW-0813">Transport</keyword>
<dbReference type="Gene3D" id="3.40.50.12790">
    <property type="entry name" value="FHIPEP family, domain 4"/>
    <property type="match status" value="1"/>
</dbReference>
<keyword evidence="10" id="KW-1185">Reference proteome</keyword>
<dbReference type="InterPro" id="IPR025505">
    <property type="entry name" value="FHIPEP_CS"/>
</dbReference>
<proteinExistence type="inferred from homology"/>
<dbReference type="STRING" id="206506.AAV32_11410"/>
<keyword evidence="5 7" id="KW-1133">Transmembrane helix</keyword>
<comment type="subcellular location">
    <subcellularLocation>
        <location evidence="1 7">Cell membrane</location>
        <topology evidence="1 7">Multi-pass membrane protein</topology>
    </subcellularLocation>
</comment>
<dbReference type="OrthoDB" id="9759185at2"/>
<reference evidence="8 10" key="1">
    <citation type="submission" date="2015-04" db="EMBL/GenBank/DDBJ databases">
        <title>Genome sequence of Kerstersia gyiorum CG1.</title>
        <authorList>
            <person name="Greninger A.L."/>
            <person name="Kozyreva V."/>
            <person name="Chaturvedi V."/>
        </authorList>
    </citation>
    <scope>NUCLEOTIDE SEQUENCE [LARGE SCALE GENOMIC DNA]</scope>
    <source>
        <strain evidence="8 10">CG1</strain>
    </source>
</reference>
<dbReference type="Gene3D" id="1.10.8.540">
    <property type="entry name" value="FHIPEP family, domain 3"/>
    <property type="match status" value="1"/>
</dbReference>
<name>A0A171KRC9_9BURK</name>
<evidence type="ECO:0000256" key="3">
    <source>
        <dbReference type="ARBA" id="ARBA00022475"/>
    </source>
</evidence>
<dbReference type="GO" id="GO:0005886">
    <property type="term" value="C:plasma membrane"/>
    <property type="evidence" value="ECO:0007669"/>
    <property type="project" value="UniProtKB-SubCell"/>
</dbReference>
<evidence type="ECO:0000313" key="11">
    <source>
        <dbReference type="Proteomes" id="UP000292039"/>
    </source>
</evidence>
<keyword evidence="6 7" id="KW-0472">Membrane</keyword>
<dbReference type="Proteomes" id="UP000078084">
    <property type="component" value="Unassembled WGS sequence"/>
</dbReference>